<keyword evidence="1" id="KW-1133">Transmembrane helix</keyword>
<comment type="caution">
    <text evidence="2">The sequence shown here is derived from an EMBL/GenBank/DDBJ whole genome shotgun (WGS) entry which is preliminary data.</text>
</comment>
<accession>A0A5C9A868</accession>
<reference evidence="2 3" key="1">
    <citation type="submission" date="2019-08" db="EMBL/GenBank/DDBJ databases">
        <title>Whole genome analysis of cultivated E. coli strains isolated from CD patients and healthy donors.</title>
        <authorList>
            <person name="Siniagina M.N."/>
            <person name="Markelova M.I."/>
            <person name="Laikov A.V."/>
            <person name="Boulygina E.A."/>
            <person name="Khusnutdinova D.R."/>
            <person name="Kharchenko A."/>
            <person name="Grigoryeva T.V."/>
        </authorList>
    </citation>
    <scope>NUCLEOTIDE SEQUENCE [LARGE SCALE GENOMIC DNA]</scope>
    <source>
        <strain evidence="2 3">3_77_5</strain>
    </source>
</reference>
<name>A0A5C9A868_ECOLX</name>
<sequence>GYDQIQQKMNKQASLNKRVQAQLGTLSNLWEAMTGTATNGLAAIGGAFSGDAKNITQWLGELGEKFTKFADENPRVIRGVVGLAAGLAILKLGLMGVGSAISIVSRIMSMTPIGMIATAIALAAGLIITNWDVVGPYFKKLWETIGPYFEAGWELLKKVFAWSPLGMVINNWGPVVKWFQDM</sequence>
<keyword evidence="1" id="KW-0812">Transmembrane</keyword>
<evidence type="ECO:0000313" key="3">
    <source>
        <dbReference type="Proteomes" id="UP000321461"/>
    </source>
</evidence>
<dbReference type="NCBIfam" id="TIGR01760">
    <property type="entry name" value="tape_meas_TP901"/>
    <property type="match status" value="1"/>
</dbReference>
<evidence type="ECO:0000313" key="2">
    <source>
        <dbReference type="EMBL" id="TXS96938.1"/>
    </source>
</evidence>
<feature type="transmembrane region" description="Helical" evidence="1">
    <location>
        <begin position="110"/>
        <end position="131"/>
    </location>
</feature>
<organism evidence="2 3">
    <name type="scientific">Escherichia coli</name>
    <dbReference type="NCBI Taxonomy" id="562"/>
    <lineage>
        <taxon>Bacteria</taxon>
        <taxon>Pseudomonadati</taxon>
        <taxon>Pseudomonadota</taxon>
        <taxon>Gammaproteobacteria</taxon>
        <taxon>Enterobacterales</taxon>
        <taxon>Enterobacteriaceae</taxon>
        <taxon>Escherichia</taxon>
    </lineage>
</organism>
<proteinExistence type="predicted"/>
<dbReference type="AlphaFoldDB" id="A0A5C9A868"/>
<feature type="transmembrane region" description="Helical" evidence="1">
    <location>
        <begin position="80"/>
        <end position="104"/>
    </location>
</feature>
<dbReference type="InterPro" id="IPR010090">
    <property type="entry name" value="Phage_tape_meas"/>
</dbReference>
<dbReference type="Proteomes" id="UP000321461">
    <property type="component" value="Unassembled WGS sequence"/>
</dbReference>
<evidence type="ECO:0000256" key="1">
    <source>
        <dbReference type="SAM" id="Phobius"/>
    </source>
</evidence>
<keyword evidence="1" id="KW-0472">Membrane</keyword>
<dbReference type="EMBL" id="VSBS01002452">
    <property type="protein sequence ID" value="TXS96938.1"/>
    <property type="molecule type" value="Genomic_DNA"/>
</dbReference>
<protein>
    <submittedName>
        <fullName evidence="2">Phage tail tape measure protein</fullName>
    </submittedName>
</protein>
<gene>
    <name evidence="2" type="ORF">FWK02_35860</name>
</gene>
<feature type="non-terminal residue" evidence="2">
    <location>
        <position position="1"/>
    </location>
</feature>
<feature type="non-terminal residue" evidence="2">
    <location>
        <position position="182"/>
    </location>
</feature>